<dbReference type="GO" id="GO:0003735">
    <property type="term" value="F:structural constituent of ribosome"/>
    <property type="evidence" value="ECO:0007669"/>
    <property type="project" value="InterPro"/>
</dbReference>
<dbReference type="EMBL" id="AYKW01000045">
    <property type="protein sequence ID" value="PIL25619.1"/>
    <property type="molecule type" value="Genomic_DNA"/>
</dbReference>
<dbReference type="STRING" id="1077348.A0A2G8RVT4"/>
<dbReference type="InterPro" id="IPR034600">
    <property type="entry name" value="Ribosomal_bL31m"/>
</dbReference>
<organism evidence="1 2">
    <name type="scientific">Ganoderma sinense ZZ0214-1</name>
    <dbReference type="NCBI Taxonomy" id="1077348"/>
    <lineage>
        <taxon>Eukaryota</taxon>
        <taxon>Fungi</taxon>
        <taxon>Dikarya</taxon>
        <taxon>Basidiomycota</taxon>
        <taxon>Agaricomycotina</taxon>
        <taxon>Agaricomycetes</taxon>
        <taxon>Polyporales</taxon>
        <taxon>Polyporaceae</taxon>
        <taxon>Ganoderma</taxon>
    </lineage>
</organism>
<accession>A0A2G8RVT4</accession>
<proteinExistence type="predicted"/>
<dbReference type="Proteomes" id="UP000230002">
    <property type="component" value="Unassembled WGS sequence"/>
</dbReference>
<sequence length="162" mass="17925">MLGLASTVAPRSLASSSTSGVAALSPFARLQIQTRAVSSSPYGRTHVWKRRQRKLPNPMVPVFPQRLVRVDGSTIIHWTTSPRSVIRLTRDTTNNPLWNAARFVGMDEEEDEVTGRMGRFSRRFADLGGQKADLDMDWLNEVDGAEGEVVEGGKEKGKTKSK</sequence>
<reference evidence="1 2" key="1">
    <citation type="journal article" date="2015" name="Sci. Rep.">
        <title>Chromosome-level genome map provides insights into diverse defense mechanisms in the medicinal fungus Ganoderma sinense.</title>
        <authorList>
            <person name="Zhu Y."/>
            <person name="Xu J."/>
            <person name="Sun C."/>
            <person name="Zhou S."/>
            <person name="Xu H."/>
            <person name="Nelson D.R."/>
            <person name="Qian J."/>
            <person name="Song J."/>
            <person name="Luo H."/>
            <person name="Xiang L."/>
            <person name="Li Y."/>
            <person name="Xu Z."/>
            <person name="Ji A."/>
            <person name="Wang L."/>
            <person name="Lu S."/>
            <person name="Hayward A."/>
            <person name="Sun W."/>
            <person name="Li X."/>
            <person name="Schwartz D.C."/>
            <person name="Wang Y."/>
            <person name="Chen S."/>
        </authorList>
    </citation>
    <scope>NUCLEOTIDE SEQUENCE [LARGE SCALE GENOMIC DNA]</scope>
    <source>
        <strain evidence="1 2">ZZ0214-1</strain>
    </source>
</reference>
<dbReference type="AlphaFoldDB" id="A0A2G8RVT4"/>
<evidence type="ECO:0000313" key="2">
    <source>
        <dbReference type="Proteomes" id="UP000230002"/>
    </source>
</evidence>
<keyword evidence="2" id="KW-1185">Reference proteome</keyword>
<gene>
    <name evidence="1" type="ORF">GSI_11368</name>
</gene>
<protein>
    <submittedName>
        <fullName evidence="1">Uncharacterized protein</fullName>
    </submittedName>
</protein>
<name>A0A2G8RVT4_9APHY</name>
<evidence type="ECO:0000313" key="1">
    <source>
        <dbReference type="EMBL" id="PIL25619.1"/>
    </source>
</evidence>
<dbReference type="OrthoDB" id="5587740at2759"/>
<comment type="caution">
    <text evidence="1">The sequence shown here is derived from an EMBL/GenBank/DDBJ whole genome shotgun (WGS) entry which is preliminary data.</text>
</comment>
<dbReference type="GO" id="GO:0032543">
    <property type="term" value="P:mitochondrial translation"/>
    <property type="evidence" value="ECO:0007669"/>
    <property type="project" value="InterPro"/>
</dbReference>
<dbReference type="PANTHER" id="PTHR28174:SF1">
    <property type="entry name" value="LARGE RIBOSOMAL SUBUNIT PROTEIN BL31M"/>
    <property type="match status" value="1"/>
</dbReference>
<dbReference type="PANTHER" id="PTHR28174">
    <property type="entry name" value="54S RIBOSOMAL PROTEIN L36, MITOCHONDRIAL"/>
    <property type="match status" value="1"/>
</dbReference>
<dbReference type="GO" id="GO:0005762">
    <property type="term" value="C:mitochondrial large ribosomal subunit"/>
    <property type="evidence" value="ECO:0007669"/>
    <property type="project" value="InterPro"/>
</dbReference>
<dbReference type="Gene3D" id="6.20.130.10">
    <property type="match status" value="1"/>
</dbReference>